<dbReference type="Proteomes" id="UP000199410">
    <property type="component" value="Unassembled WGS sequence"/>
</dbReference>
<feature type="chain" id="PRO_5031091987" description="TolC family protein" evidence="2">
    <location>
        <begin position="27"/>
        <end position="424"/>
    </location>
</feature>
<evidence type="ECO:0000313" key="4">
    <source>
        <dbReference type="Proteomes" id="UP000199410"/>
    </source>
</evidence>
<sequence length="424" mass="49767">MHLKLIVPCFLGILLCVFCVSTAAQAKETEDIETITIEKAIELALNNHGNIKLLETKIKALSSQHKNIQDELKELDNIHNPTISLLPTNPEYFLHQHPDFNQLAEEEKEAIGQLIGTQILINTTLNQLLEGQEVIRNQELQEKIKVQREELNNAAKVIDANQSKNYIGIEKTREAIKQYISQKYISLLLLDAEIKQLKKELSYIHSDIEDLWIMAEHGLTSNKDVEKKEREIKKLNQQLDEKVRAFHFYLEELKLEVGLPYNRMLQLQSIDKEINRLPIMELESKMYKMFNVRELEEDILLAEKNYTSAESSKTNLKDYYYQTWQVAKYEKDNLVKELKVKIKKFYFEQEEMFLQMNNLQETKASLIADKKDLQIQYSAGVITSAELERIDRDIQRIESEINIYKFNYYILSEKYTQALNGYFM</sequence>
<accession>A0A1H9FER2</accession>
<dbReference type="RefSeq" id="WP_089985897.1">
    <property type="nucleotide sequence ID" value="NZ_BJOM01000013.1"/>
</dbReference>
<name>A0A1H9FER2_9BACI</name>
<reference evidence="3 4" key="1">
    <citation type="submission" date="2016-10" db="EMBL/GenBank/DDBJ databases">
        <authorList>
            <person name="Varghese N."/>
            <person name="Submissions S."/>
        </authorList>
    </citation>
    <scope>NUCLEOTIDE SEQUENCE [LARGE SCALE GENOMIC DNA]</scope>
    <source>
        <strain evidence="3 4">TC-13</strain>
    </source>
</reference>
<evidence type="ECO:0000256" key="2">
    <source>
        <dbReference type="SAM" id="SignalP"/>
    </source>
</evidence>
<proteinExistence type="predicted"/>
<evidence type="ECO:0008006" key="5">
    <source>
        <dbReference type="Google" id="ProtNLM"/>
    </source>
</evidence>
<comment type="caution">
    <text evidence="3">The sequence shown here is derived from an EMBL/GenBank/DDBJ whole genome shotgun (WGS) entry which is preliminary data.</text>
</comment>
<gene>
    <name evidence="3" type="ORF">SAMN02787113_01587</name>
</gene>
<feature type="coiled-coil region" evidence="1">
    <location>
        <begin position="51"/>
        <end position="78"/>
    </location>
</feature>
<evidence type="ECO:0000313" key="3">
    <source>
        <dbReference type="EMBL" id="SEQ36379.1"/>
    </source>
</evidence>
<dbReference type="SUPFAM" id="SSF56954">
    <property type="entry name" value="Outer membrane efflux proteins (OEP)"/>
    <property type="match status" value="1"/>
</dbReference>
<dbReference type="AlphaFoldDB" id="A0A1H9FER2"/>
<feature type="coiled-coil region" evidence="1">
    <location>
        <begin position="356"/>
        <end position="407"/>
    </location>
</feature>
<dbReference type="Gene3D" id="1.20.1600.10">
    <property type="entry name" value="Outer membrane efflux proteins (OEP)"/>
    <property type="match status" value="1"/>
</dbReference>
<organism evidence="3 4">
    <name type="scientific">Lysinibacillus fusiformis</name>
    <dbReference type="NCBI Taxonomy" id="28031"/>
    <lineage>
        <taxon>Bacteria</taxon>
        <taxon>Bacillati</taxon>
        <taxon>Bacillota</taxon>
        <taxon>Bacilli</taxon>
        <taxon>Bacillales</taxon>
        <taxon>Bacillaceae</taxon>
        <taxon>Lysinibacillus</taxon>
    </lineage>
</organism>
<dbReference type="EMBL" id="FOEL01000004">
    <property type="protein sequence ID" value="SEQ36379.1"/>
    <property type="molecule type" value="Genomic_DNA"/>
</dbReference>
<keyword evidence="1" id="KW-0175">Coiled coil</keyword>
<keyword evidence="2" id="KW-0732">Signal</keyword>
<evidence type="ECO:0000256" key="1">
    <source>
        <dbReference type="SAM" id="Coils"/>
    </source>
</evidence>
<protein>
    <recommendedName>
        <fullName evidence="5">TolC family protein</fullName>
    </recommendedName>
</protein>
<feature type="signal peptide" evidence="2">
    <location>
        <begin position="1"/>
        <end position="26"/>
    </location>
</feature>